<dbReference type="EMBL" id="KV454209">
    <property type="protein sequence ID" value="ODQ60821.1"/>
    <property type="molecule type" value="Genomic_DNA"/>
</dbReference>
<dbReference type="SMART" id="SM00382">
    <property type="entry name" value="AAA"/>
    <property type="match status" value="1"/>
</dbReference>
<feature type="compositionally biased region" description="Low complexity" evidence="4">
    <location>
        <begin position="347"/>
        <end position="370"/>
    </location>
</feature>
<dbReference type="PANTHER" id="PTHR23074">
    <property type="entry name" value="AAA DOMAIN-CONTAINING"/>
    <property type="match status" value="1"/>
</dbReference>
<dbReference type="Gene3D" id="1.10.8.60">
    <property type="match status" value="1"/>
</dbReference>
<dbReference type="FunFam" id="3.40.50.300:FF:000093">
    <property type="entry name" value="Fidgetin-like 1"/>
    <property type="match status" value="1"/>
</dbReference>
<dbReference type="InterPro" id="IPR003960">
    <property type="entry name" value="ATPase_AAA_CS"/>
</dbReference>
<sequence length="722" mass="80470">LSLLHSMNFIRKKPSAPLDDLTDLYNETANKTIYNLGLEQKNELKKAVQGWKALHTHVLFKLDLIDKAYSGSNYSADEIYLREGIEDLDRKGLRHLDRVNRAYDDLVNKYEMRQNLPQQNQQQQQPAQSSSRMLKTLRPERPHKFNSNHNYANKPSELSKIAATTMYYQPSKQNWSTSKSLNSSSTSAFNKSHNPDDIFDQSFEDVDFDLKTLKRDDAFSQLEATGTQSQLARSKPNDEVASQFEKLRIDSPSKRVTSGSSKPGFPSVVHSTPNLIDIDGKAQPATKPTTTSTTPRRTIPTTTAKPSATARTTRPGVKAATNPTTTQAAKRAVKPTSTSTTTRPAVKTTKSSTTKPQTTKSSTPRSRSQSPIRGETKDTETISSNEEESDGFADESQLSEKEIREKMEEQIISEIRGIDHGAAKQIFNEIVVHGDEVHWDDIAGLETAKNSLKETVVYPFLRPDLFSGLREPARGMLLFGPPGTGKTMLARAVATESKSTFFSISASSLTSKFLGESEKLVRALFMLAKKLSPSIIFVDEIDSLLSSRNESGEHESSRRIKNEFLIQWSDLTHAAAGKDTGEDLQRVLVLAATNLPWAIDEAARRRFVRRQYIPLPEPETRQAQIIKLLAHQKHTLDEKDQLKLIEMTDGFSGSDITALAKDAAMGPLRSLGDKLLSTARDEIRPINLSDFESSLKYIRPSVSKENLSEFEDWASKYGSSGV</sequence>
<keyword evidence="2" id="KW-0547">Nucleotide-binding</keyword>
<dbReference type="CDD" id="cd19509">
    <property type="entry name" value="RecA-like_VPS4-like"/>
    <property type="match status" value="1"/>
</dbReference>
<dbReference type="RefSeq" id="XP_019040028.1">
    <property type="nucleotide sequence ID" value="XM_019181446.1"/>
</dbReference>
<gene>
    <name evidence="6" type="ORF">WICANDRAFT_28072</name>
</gene>
<evidence type="ECO:0000256" key="2">
    <source>
        <dbReference type="ARBA" id="ARBA00022741"/>
    </source>
</evidence>
<comment type="similarity">
    <text evidence="1">Belongs to the AAA ATPase family.</text>
</comment>
<accession>A0A1E3P5V1</accession>
<dbReference type="OrthoDB" id="10251136at2759"/>
<dbReference type="AlphaFoldDB" id="A0A1E3P5V1"/>
<dbReference type="STRING" id="683960.A0A1E3P5V1"/>
<dbReference type="GeneID" id="30198692"/>
<dbReference type="InterPro" id="IPR050304">
    <property type="entry name" value="MT-severing_AAA_ATPase"/>
</dbReference>
<dbReference type="SUPFAM" id="SSF52540">
    <property type="entry name" value="P-loop containing nucleoside triphosphate hydrolases"/>
    <property type="match status" value="1"/>
</dbReference>
<dbReference type="InterPro" id="IPR003959">
    <property type="entry name" value="ATPase_AAA_core"/>
</dbReference>
<dbReference type="Gene3D" id="3.40.50.300">
    <property type="entry name" value="P-loop containing nucleotide triphosphate hydrolases"/>
    <property type="match status" value="1"/>
</dbReference>
<evidence type="ECO:0000259" key="5">
    <source>
        <dbReference type="SMART" id="SM00382"/>
    </source>
</evidence>
<protein>
    <recommendedName>
        <fullName evidence="5">AAA+ ATPase domain-containing protein</fullName>
    </recommendedName>
</protein>
<dbReference type="GO" id="GO:0016887">
    <property type="term" value="F:ATP hydrolysis activity"/>
    <property type="evidence" value="ECO:0007669"/>
    <property type="project" value="InterPro"/>
</dbReference>
<dbReference type="GO" id="GO:0005524">
    <property type="term" value="F:ATP binding"/>
    <property type="evidence" value="ECO:0007669"/>
    <property type="project" value="UniProtKB-KW"/>
</dbReference>
<feature type="compositionally biased region" description="Low complexity" evidence="4">
    <location>
        <begin position="176"/>
        <end position="192"/>
    </location>
</feature>
<feature type="region of interest" description="Disordered" evidence="4">
    <location>
        <begin position="224"/>
        <end position="399"/>
    </location>
</feature>
<evidence type="ECO:0000256" key="3">
    <source>
        <dbReference type="ARBA" id="ARBA00022840"/>
    </source>
</evidence>
<dbReference type="Proteomes" id="UP000094112">
    <property type="component" value="Unassembled WGS sequence"/>
</dbReference>
<dbReference type="FunFam" id="1.10.8.60:FF:000022">
    <property type="entry name" value="Fidgetin like 1"/>
    <property type="match status" value="1"/>
</dbReference>
<feature type="compositionally biased region" description="Low complexity" evidence="4">
    <location>
        <begin position="284"/>
        <end position="306"/>
    </location>
</feature>
<keyword evidence="7" id="KW-1185">Reference proteome</keyword>
<dbReference type="Pfam" id="PF00004">
    <property type="entry name" value="AAA"/>
    <property type="match status" value="1"/>
</dbReference>
<dbReference type="Pfam" id="PF17862">
    <property type="entry name" value="AAA_lid_3"/>
    <property type="match status" value="1"/>
</dbReference>
<evidence type="ECO:0000256" key="1">
    <source>
        <dbReference type="ARBA" id="ARBA00006914"/>
    </source>
</evidence>
<evidence type="ECO:0000313" key="6">
    <source>
        <dbReference type="EMBL" id="ODQ60821.1"/>
    </source>
</evidence>
<dbReference type="InterPro" id="IPR015415">
    <property type="entry name" value="Spast_Vps4_C"/>
</dbReference>
<evidence type="ECO:0000256" key="4">
    <source>
        <dbReference type="SAM" id="MobiDB-lite"/>
    </source>
</evidence>
<dbReference type="PANTHER" id="PTHR23074:SF17">
    <property type="entry name" value="FIDGETIN-LIKE PROTEIN 1"/>
    <property type="match status" value="1"/>
</dbReference>
<proteinExistence type="inferred from homology"/>
<feature type="non-terminal residue" evidence="6">
    <location>
        <position position="1"/>
    </location>
</feature>
<reference evidence="6 7" key="1">
    <citation type="journal article" date="2016" name="Proc. Natl. Acad. Sci. U.S.A.">
        <title>Comparative genomics of biotechnologically important yeasts.</title>
        <authorList>
            <person name="Riley R."/>
            <person name="Haridas S."/>
            <person name="Wolfe K.H."/>
            <person name="Lopes M.R."/>
            <person name="Hittinger C.T."/>
            <person name="Goeker M."/>
            <person name="Salamov A.A."/>
            <person name="Wisecaver J.H."/>
            <person name="Long T.M."/>
            <person name="Calvey C.H."/>
            <person name="Aerts A.L."/>
            <person name="Barry K.W."/>
            <person name="Choi C."/>
            <person name="Clum A."/>
            <person name="Coughlan A.Y."/>
            <person name="Deshpande S."/>
            <person name="Douglass A.P."/>
            <person name="Hanson S.J."/>
            <person name="Klenk H.-P."/>
            <person name="LaButti K.M."/>
            <person name="Lapidus A."/>
            <person name="Lindquist E.A."/>
            <person name="Lipzen A.M."/>
            <person name="Meier-Kolthoff J.P."/>
            <person name="Ohm R.A."/>
            <person name="Otillar R.P."/>
            <person name="Pangilinan J.L."/>
            <person name="Peng Y."/>
            <person name="Rokas A."/>
            <person name="Rosa C.A."/>
            <person name="Scheuner C."/>
            <person name="Sibirny A.A."/>
            <person name="Slot J.C."/>
            <person name="Stielow J.B."/>
            <person name="Sun H."/>
            <person name="Kurtzman C.P."/>
            <person name="Blackwell M."/>
            <person name="Grigoriev I.V."/>
            <person name="Jeffries T.W."/>
        </authorList>
    </citation>
    <scope>NUCLEOTIDE SEQUENCE [LARGE SCALE GENOMIC DNA]</scope>
    <source>
        <strain evidence="7">ATCC 58044 / CBS 1984 / NCYC 433 / NRRL Y-366-8</strain>
    </source>
</reference>
<name>A0A1E3P5V1_WICAA</name>
<organism evidence="6 7">
    <name type="scientific">Wickerhamomyces anomalus (strain ATCC 58044 / CBS 1984 / NCYC 433 / NRRL Y-366-8)</name>
    <name type="common">Yeast</name>
    <name type="synonym">Hansenula anomala</name>
    <dbReference type="NCBI Taxonomy" id="683960"/>
    <lineage>
        <taxon>Eukaryota</taxon>
        <taxon>Fungi</taxon>
        <taxon>Dikarya</taxon>
        <taxon>Ascomycota</taxon>
        <taxon>Saccharomycotina</taxon>
        <taxon>Saccharomycetes</taxon>
        <taxon>Phaffomycetales</taxon>
        <taxon>Wickerhamomycetaceae</taxon>
        <taxon>Wickerhamomyces</taxon>
    </lineage>
</organism>
<dbReference type="InterPro" id="IPR003593">
    <property type="entry name" value="AAA+_ATPase"/>
</dbReference>
<dbReference type="Pfam" id="PF09336">
    <property type="entry name" value="Vps4_C"/>
    <property type="match status" value="1"/>
</dbReference>
<feature type="domain" description="AAA+ ATPase" evidence="5">
    <location>
        <begin position="472"/>
        <end position="617"/>
    </location>
</feature>
<dbReference type="InterPro" id="IPR041569">
    <property type="entry name" value="AAA_lid_3"/>
</dbReference>
<feature type="region of interest" description="Disordered" evidence="4">
    <location>
        <begin position="173"/>
        <end position="197"/>
    </location>
</feature>
<dbReference type="InterPro" id="IPR027417">
    <property type="entry name" value="P-loop_NTPase"/>
</dbReference>
<evidence type="ECO:0000313" key="7">
    <source>
        <dbReference type="Proteomes" id="UP000094112"/>
    </source>
</evidence>
<keyword evidence="3" id="KW-0067">ATP-binding</keyword>
<dbReference type="PROSITE" id="PS00674">
    <property type="entry name" value="AAA"/>
    <property type="match status" value="1"/>
</dbReference>